<dbReference type="Proteomes" id="UP000245699">
    <property type="component" value="Unassembled WGS sequence"/>
</dbReference>
<sequence length="234" mass="26746">MKEFSIKPNRKIDLLFKEPNYFKADDDKEPNKKSKQKNRGAYKRHTACTCTKLRGDAMRKKLSKKYYPTKGTNKPNNEKALLLFKEDSDKEYTMDLGTKRVKVNQGIANDEVVITEAFSIRKISVYCKDNEILVNISDQVPLNKIRPKPLFFVVGKIFDNKVSFFIDVGFTSCMVSYNLIKKINISFEKKTTYVTAVGGDHVKVLGKALVPITFENVNIIVQFQVLEDCAVPLD</sequence>
<comment type="caution">
    <text evidence="2">The sequence shown here is derived from an EMBL/GenBank/DDBJ whole genome shotgun (WGS) entry which is preliminary data.</text>
</comment>
<accession>A0A2T9Z5K4</accession>
<reference evidence="2 3" key="1">
    <citation type="journal article" date="2018" name="MBio">
        <title>Comparative Genomics Reveals the Core Gene Toolbox for the Fungus-Insect Symbiosis.</title>
        <authorList>
            <person name="Wang Y."/>
            <person name="Stata M."/>
            <person name="Wang W."/>
            <person name="Stajich J.E."/>
            <person name="White M.M."/>
            <person name="Moncalvo J.M."/>
        </authorList>
    </citation>
    <scope>NUCLEOTIDE SEQUENCE [LARGE SCALE GENOMIC DNA]</scope>
    <source>
        <strain evidence="2 3">AUS-77-4</strain>
    </source>
</reference>
<evidence type="ECO:0008006" key="4">
    <source>
        <dbReference type="Google" id="ProtNLM"/>
    </source>
</evidence>
<dbReference type="AlphaFoldDB" id="A0A2T9Z5K4"/>
<protein>
    <recommendedName>
        <fullName evidence="4">Aspartic peptidase DDI1-type domain-containing protein</fullName>
    </recommendedName>
</protein>
<keyword evidence="3" id="KW-1185">Reference proteome</keyword>
<evidence type="ECO:0000313" key="2">
    <source>
        <dbReference type="EMBL" id="PVU99831.1"/>
    </source>
</evidence>
<dbReference type="InterPro" id="IPR021109">
    <property type="entry name" value="Peptidase_aspartic_dom_sf"/>
</dbReference>
<proteinExistence type="predicted"/>
<organism evidence="2 3">
    <name type="scientific">Furculomyces boomerangus</name>
    <dbReference type="NCBI Taxonomy" id="61424"/>
    <lineage>
        <taxon>Eukaryota</taxon>
        <taxon>Fungi</taxon>
        <taxon>Fungi incertae sedis</taxon>
        <taxon>Zoopagomycota</taxon>
        <taxon>Kickxellomycotina</taxon>
        <taxon>Harpellomycetes</taxon>
        <taxon>Harpellales</taxon>
        <taxon>Harpellaceae</taxon>
        <taxon>Furculomyces</taxon>
    </lineage>
</organism>
<dbReference type="Gene3D" id="2.40.70.10">
    <property type="entry name" value="Acid Proteases"/>
    <property type="match status" value="1"/>
</dbReference>
<feature type="compositionally biased region" description="Basic and acidic residues" evidence="1">
    <location>
        <begin position="23"/>
        <end position="32"/>
    </location>
</feature>
<evidence type="ECO:0000256" key="1">
    <source>
        <dbReference type="SAM" id="MobiDB-lite"/>
    </source>
</evidence>
<dbReference type="EMBL" id="MBFT01000017">
    <property type="protein sequence ID" value="PVU99831.1"/>
    <property type="molecule type" value="Genomic_DNA"/>
</dbReference>
<dbReference type="OrthoDB" id="5588877at2759"/>
<name>A0A2T9Z5K4_9FUNG</name>
<feature type="region of interest" description="Disordered" evidence="1">
    <location>
        <begin position="22"/>
        <end position="41"/>
    </location>
</feature>
<gene>
    <name evidence="2" type="ORF">BB559_000374</name>
</gene>
<evidence type="ECO:0000313" key="3">
    <source>
        <dbReference type="Proteomes" id="UP000245699"/>
    </source>
</evidence>